<evidence type="ECO:0000313" key="6">
    <source>
        <dbReference type="Proteomes" id="UP001052739"/>
    </source>
</evidence>
<keyword evidence="1" id="KW-0560">Oxidoreductase</keyword>
<evidence type="ECO:0000259" key="3">
    <source>
        <dbReference type="Pfam" id="PF01266"/>
    </source>
</evidence>
<dbReference type="EMBL" id="BNDW01000055">
    <property type="protein sequence ID" value="GHI24404.1"/>
    <property type="molecule type" value="Genomic_DNA"/>
</dbReference>
<dbReference type="Pfam" id="PF01266">
    <property type="entry name" value="DAO"/>
    <property type="match status" value="1"/>
</dbReference>
<dbReference type="SUPFAM" id="SSF51905">
    <property type="entry name" value="FAD/NAD(P)-binding domain"/>
    <property type="match status" value="1"/>
</dbReference>
<dbReference type="InterPro" id="IPR006076">
    <property type="entry name" value="FAD-dep_OxRdtase"/>
</dbReference>
<feature type="region of interest" description="Disordered" evidence="2">
    <location>
        <begin position="376"/>
        <end position="400"/>
    </location>
</feature>
<dbReference type="RefSeq" id="WP_226652290.1">
    <property type="nucleotide sequence ID" value="NZ_BNDW01000055.1"/>
</dbReference>
<dbReference type="InterPro" id="IPR036188">
    <property type="entry name" value="FAD/NAD-bd_sf"/>
</dbReference>
<name>A0ABQ3PHC2_9ACTN</name>
<evidence type="ECO:0000313" key="4">
    <source>
        <dbReference type="EMBL" id="GHI24404.1"/>
    </source>
</evidence>
<evidence type="ECO:0000256" key="1">
    <source>
        <dbReference type="ARBA" id="ARBA00023002"/>
    </source>
</evidence>
<evidence type="ECO:0000313" key="5">
    <source>
        <dbReference type="EMBL" id="GHI26467.1"/>
    </source>
</evidence>
<accession>A0ABQ3PHC2</accession>
<dbReference type="EMBL" id="BNDW01000102">
    <property type="protein sequence ID" value="GHI26467.1"/>
    <property type="molecule type" value="Genomic_DNA"/>
</dbReference>
<dbReference type="PANTHER" id="PTHR13847:SF287">
    <property type="entry name" value="FAD-DEPENDENT OXIDOREDUCTASE DOMAIN-CONTAINING PROTEIN 1"/>
    <property type="match status" value="1"/>
</dbReference>
<sequence length="400" mass="39397">MSDPDGAGPAGSRDGGGLPAVTDVVVVGAGITGAAVAHHLARRGASVVVLEQAPRPGAGATGPSGGMVRAYDPDPATAALALAGLAVYRDPAQWASGRAPLRAVGAVTVADPAEEASLRAAAGRINTALGTSAHVVAGPAEAAGVRLAGGVALVEPEAGFVTPAEVTADWLEQARADGAVVRCGVRVRAVEARGGHPVVVTDAGTVRAGAVVSAVGPWAADPVPGLRPAVPVRSRSIQVSIVGRRPDAPAHATFVDLRTGLYAKPVAADRTLIGMPHLVWDAPVDARPDPAHARATLAALTPHFPWLATAPHLDTLRAADAYGPPAEDGGPASGLLTGTGVPRVWAVRGWNGGGVKTAPEAGRRIAAALLADPGGAAHGTGPGDARPGGAGSTTCPGTGP</sequence>
<gene>
    <name evidence="4" type="ORF">Shyd_57750</name>
    <name evidence="5" type="ORF">Shyd_78380</name>
</gene>
<comment type="caution">
    <text evidence="4">The sequence shown here is derived from an EMBL/GenBank/DDBJ whole genome shotgun (WGS) entry which is preliminary data.</text>
</comment>
<dbReference type="Gene3D" id="3.30.9.10">
    <property type="entry name" value="D-Amino Acid Oxidase, subunit A, domain 2"/>
    <property type="match status" value="1"/>
</dbReference>
<protein>
    <recommendedName>
        <fullName evidence="3">FAD dependent oxidoreductase domain-containing protein</fullName>
    </recommendedName>
</protein>
<feature type="domain" description="FAD dependent oxidoreductase" evidence="3">
    <location>
        <begin position="23"/>
        <end position="367"/>
    </location>
</feature>
<reference evidence="4" key="1">
    <citation type="submission" date="2024-05" db="EMBL/GenBank/DDBJ databases">
        <title>Whole genome shotgun sequence of Streptomyces hydrogenans NBRC 13475.</title>
        <authorList>
            <person name="Komaki H."/>
            <person name="Tamura T."/>
        </authorList>
    </citation>
    <scope>NUCLEOTIDE SEQUENCE</scope>
    <source>
        <strain evidence="4">NBRC 13475</strain>
    </source>
</reference>
<dbReference type="PANTHER" id="PTHR13847">
    <property type="entry name" value="SARCOSINE DEHYDROGENASE-RELATED"/>
    <property type="match status" value="1"/>
</dbReference>
<dbReference type="Gene3D" id="3.50.50.60">
    <property type="entry name" value="FAD/NAD(P)-binding domain"/>
    <property type="match status" value="1"/>
</dbReference>
<organism evidence="4 6">
    <name type="scientific">Streptomyces hydrogenans</name>
    <dbReference type="NCBI Taxonomy" id="1873719"/>
    <lineage>
        <taxon>Bacteria</taxon>
        <taxon>Bacillati</taxon>
        <taxon>Actinomycetota</taxon>
        <taxon>Actinomycetes</taxon>
        <taxon>Kitasatosporales</taxon>
        <taxon>Streptomycetaceae</taxon>
        <taxon>Streptomyces</taxon>
    </lineage>
</organism>
<feature type="compositionally biased region" description="Gly residues" evidence="2">
    <location>
        <begin position="376"/>
        <end position="391"/>
    </location>
</feature>
<evidence type="ECO:0000256" key="2">
    <source>
        <dbReference type="SAM" id="MobiDB-lite"/>
    </source>
</evidence>
<keyword evidence="6" id="KW-1185">Reference proteome</keyword>
<proteinExistence type="predicted"/>
<dbReference type="Proteomes" id="UP001052739">
    <property type="component" value="Unassembled WGS sequence"/>
</dbReference>